<dbReference type="Pfam" id="PF01547">
    <property type="entry name" value="SBP_bac_1"/>
    <property type="match status" value="1"/>
</dbReference>
<evidence type="ECO:0000256" key="2">
    <source>
        <dbReference type="ARBA" id="ARBA00022448"/>
    </source>
</evidence>
<dbReference type="Gene3D" id="3.40.190.10">
    <property type="entry name" value="Periplasmic binding protein-like II"/>
    <property type="match status" value="2"/>
</dbReference>
<reference evidence="5" key="2">
    <citation type="submission" date="2020-09" db="EMBL/GenBank/DDBJ databases">
        <authorList>
            <person name="Sun Q."/>
            <person name="Ohkuma M."/>
        </authorList>
    </citation>
    <scope>NUCLEOTIDE SEQUENCE</scope>
    <source>
        <strain evidence="5">JCM 4369</strain>
    </source>
</reference>
<keyword evidence="6" id="KW-1185">Reference proteome</keyword>
<dbReference type="InterPro" id="IPR006059">
    <property type="entry name" value="SBP"/>
</dbReference>
<dbReference type="Proteomes" id="UP000618795">
    <property type="component" value="Unassembled WGS sequence"/>
</dbReference>
<organism evidence="5 6">
    <name type="scientific">Streptomyces filipinensis</name>
    <dbReference type="NCBI Taxonomy" id="66887"/>
    <lineage>
        <taxon>Bacteria</taxon>
        <taxon>Bacillati</taxon>
        <taxon>Actinomycetota</taxon>
        <taxon>Actinomycetes</taxon>
        <taxon>Kitasatosporales</taxon>
        <taxon>Streptomycetaceae</taxon>
        <taxon>Streptomyces</taxon>
    </lineage>
</organism>
<gene>
    <name evidence="5" type="ORF">GCM10010260_08230</name>
</gene>
<dbReference type="AlphaFoldDB" id="A0A918I6M8"/>
<dbReference type="GO" id="GO:0015768">
    <property type="term" value="P:maltose transport"/>
    <property type="evidence" value="ECO:0007669"/>
    <property type="project" value="TreeGrafter"/>
</dbReference>
<comment type="caution">
    <text evidence="5">The sequence shown here is derived from an EMBL/GenBank/DDBJ whole genome shotgun (WGS) entry which is preliminary data.</text>
</comment>
<dbReference type="RefSeq" id="WP_191871211.1">
    <property type="nucleotide sequence ID" value="NZ_BMTD01000001.1"/>
</dbReference>
<dbReference type="SUPFAM" id="SSF53850">
    <property type="entry name" value="Periplasmic binding protein-like II"/>
    <property type="match status" value="1"/>
</dbReference>
<protein>
    <submittedName>
        <fullName evidence="5">Sugar ABC transporter substrate-binding protein</fullName>
    </submittedName>
</protein>
<proteinExistence type="inferred from homology"/>
<evidence type="ECO:0000313" key="6">
    <source>
        <dbReference type="Proteomes" id="UP000618795"/>
    </source>
</evidence>
<sequence length="429" mass="45213">MRRGISIAAAVTVVALAATACGGSDDKADGKPKDPKDVSGTITYWDTSDAATEAPTYKALIKQFEAKYPKIKVNYQSVPFTDVEQKFKSAAKSGKGAPDVVRTDVGLMAEYASLGYIAPLDGTAALKNTSDFSTGAMNTAKFNGKTYGVPSVTDTLGLLYNKDLLKKAGLAKPPATWDEFIADAKTIKKKTGAYGTYVNPDSYFLLPLLYSNGADMADPSAKKITVSDSSAVTALTTAKKIYDEASMKVDFANAYQNMQTAFKNGKVAMLIQGPWSVSDDLTGSAFKGKEANLGYAPVPAGAGGKAQAPTGGHNLAVYQGSGNLDASYLFTQFMTSTESQITIAEKTGTLPTRTSAYTTAVTSNAKIAGFKPILEKTARPRVALPQVGSLFTPLQQNYVKILQGDSSVKSGLDATAKQFQTLLPGYSIG</sequence>
<dbReference type="PANTHER" id="PTHR30061">
    <property type="entry name" value="MALTOSE-BINDING PERIPLASMIC PROTEIN"/>
    <property type="match status" value="1"/>
</dbReference>
<feature type="signal peptide" evidence="4">
    <location>
        <begin position="1"/>
        <end position="20"/>
    </location>
</feature>
<dbReference type="GO" id="GO:0042956">
    <property type="term" value="P:maltodextrin transmembrane transport"/>
    <property type="evidence" value="ECO:0007669"/>
    <property type="project" value="TreeGrafter"/>
</dbReference>
<evidence type="ECO:0000256" key="3">
    <source>
        <dbReference type="ARBA" id="ARBA00022729"/>
    </source>
</evidence>
<dbReference type="GO" id="GO:0055052">
    <property type="term" value="C:ATP-binding cassette (ABC) transporter complex, substrate-binding subunit-containing"/>
    <property type="evidence" value="ECO:0007669"/>
    <property type="project" value="TreeGrafter"/>
</dbReference>
<dbReference type="PROSITE" id="PS51257">
    <property type="entry name" value="PROKAR_LIPOPROTEIN"/>
    <property type="match status" value="1"/>
</dbReference>
<dbReference type="EMBL" id="BMTD01000001">
    <property type="protein sequence ID" value="GGU78177.1"/>
    <property type="molecule type" value="Genomic_DNA"/>
</dbReference>
<name>A0A918I6M8_9ACTN</name>
<dbReference type="PANTHER" id="PTHR30061:SF50">
    <property type="entry name" value="MALTOSE_MALTODEXTRIN-BINDING PERIPLASMIC PROTEIN"/>
    <property type="match status" value="1"/>
</dbReference>
<keyword evidence="2" id="KW-0813">Transport</keyword>
<feature type="chain" id="PRO_5039327196" evidence="4">
    <location>
        <begin position="21"/>
        <end position="429"/>
    </location>
</feature>
<dbReference type="GO" id="GO:1901982">
    <property type="term" value="F:maltose binding"/>
    <property type="evidence" value="ECO:0007669"/>
    <property type="project" value="TreeGrafter"/>
</dbReference>
<accession>A0A918I6M8</accession>
<evidence type="ECO:0000256" key="4">
    <source>
        <dbReference type="SAM" id="SignalP"/>
    </source>
</evidence>
<keyword evidence="3 4" id="KW-0732">Signal</keyword>
<comment type="similarity">
    <text evidence="1">Belongs to the bacterial solute-binding protein 1 family.</text>
</comment>
<evidence type="ECO:0000256" key="1">
    <source>
        <dbReference type="ARBA" id="ARBA00008520"/>
    </source>
</evidence>
<reference evidence="5" key="1">
    <citation type="journal article" date="2014" name="Int. J. Syst. Evol. Microbiol.">
        <title>Complete genome sequence of Corynebacterium casei LMG S-19264T (=DSM 44701T), isolated from a smear-ripened cheese.</title>
        <authorList>
            <consortium name="US DOE Joint Genome Institute (JGI-PGF)"/>
            <person name="Walter F."/>
            <person name="Albersmeier A."/>
            <person name="Kalinowski J."/>
            <person name="Ruckert C."/>
        </authorList>
    </citation>
    <scope>NUCLEOTIDE SEQUENCE</scope>
    <source>
        <strain evidence="5">JCM 4369</strain>
    </source>
</reference>
<evidence type="ECO:0000313" key="5">
    <source>
        <dbReference type="EMBL" id="GGU78177.1"/>
    </source>
</evidence>